<dbReference type="GO" id="GO:0000287">
    <property type="term" value="F:magnesium ion binding"/>
    <property type="evidence" value="ECO:0007669"/>
    <property type="project" value="UniProtKB-UniRule"/>
</dbReference>
<comment type="function">
    <text evidence="3 14 15">Catalyzes the conversion of D-ribulose 5-phosphate to formate and 3,4-dihydroxy-2-butanone 4-phosphate.</text>
</comment>
<comment type="cofactor">
    <cofactor evidence="2">
        <name>Mn(2+)</name>
        <dbReference type="ChEBI" id="CHEBI:29035"/>
    </cofactor>
</comment>
<evidence type="ECO:0000256" key="4">
    <source>
        <dbReference type="ARBA" id="ARBA00004904"/>
    </source>
</evidence>
<dbReference type="Pfam" id="PF00926">
    <property type="entry name" value="DHBP_synthase"/>
    <property type="match status" value="1"/>
</dbReference>
<dbReference type="Gene3D" id="3.90.870.10">
    <property type="entry name" value="DHBP synthase"/>
    <property type="match status" value="1"/>
</dbReference>
<evidence type="ECO:0000256" key="10">
    <source>
        <dbReference type="ARBA" id="ARBA00022723"/>
    </source>
</evidence>
<comment type="similarity">
    <text evidence="14 15">Belongs to the DHBP synthase family.</text>
</comment>
<dbReference type="FunFam" id="3.90.870.10:FF:000001">
    <property type="entry name" value="Riboflavin biosynthesis protein RibBA"/>
    <property type="match status" value="1"/>
</dbReference>
<evidence type="ECO:0000256" key="2">
    <source>
        <dbReference type="ARBA" id="ARBA00001936"/>
    </source>
</evidence>
<evidence type="ECO:0000256" key="3">
    <source>
        <dbReference type="ARBA" id="ARBA00002284"/>
    </source>
</evidence>
<dbReference type="SUPFAM" id="SSF55821">
    <property type="entry name" value="YrdC/RibB"/>
    <property type="match status" value="1"/>
</dbReference>
<evidence type="ECO:0000313" key="16">
    <source>
        <dbReference type="EMBL" id="ARQ99078.1"/>
    </source>
</evidence>
<dbReference type="GO" id="GO:0003935">
    <property type="term" value="F:GTP cyclohydrolase II activity"/>
    <property type="evidence" value="ECO:0007669"/>
    <property type="project" value="TreeGrafter"/>
</dbReference>
<comment type="cofactor">
    <cofactor evidence="14 15">
        <name>Mg(2+)</name>
        <dbReference type="ChEBI" id="CHEBI:18420"/>
    </cofactor>
    <cofactor evidence="14 15">
        <name>Mn(2+)</name>
        <dbReference type="ChEBI" id="CHEBI:29035"/>
    </cofactor>
    <text evidence="14 15">Binds 2 divalent metal cations per subunit. Magnesium or manganese.</text>
</comment>
<evidence type="ECO:0000256" key="5">
    <source>
        <dbReference type="ARBA" id="ARBA00005520"/>
    </source>
</evidence>
<evidence type="ECO:0000256" key="6">
    <source>
        <dbReference type="ARBA" id="ARBA00008976"/>
    </source>
</evidence>
<dbReference type="PANTHER" id="PTHR21327">
    <property type="entry name" value="GTP CYCLOHYDROLASE II-RELATED"/>
    <property type="match status" value="1"/>
</dbReference>
<feature type="site" description="Essential for catalytic activity" evidence="14">
    <location>
        <position position="163"/>
    </location>
</feature>
<dbReference type="KEGG" id="cdev:CIGN_0789"/>
<keyword evidence="17" id="KW-1185">Reference proteome</keyword>
<evidence type="ECO:0000256" key="8">
    <source>
        <dbReference type="ARBA" id="ARBA00018836"/>
    </source>
</evidence>
<feature type="binding site" evidence="14">
    <location>
        <position position="32"/>
    </location>
    <ligand>
        <name>D-ribulose 5-phosphate</name>
        <dbReference type="ChEBI" id="CHEBI:58121"/>
    </ligand>
</feature>
<dbReference type="NCBIfam" id="NF006804">
    <property type="entry name" value="PRK09314.1"/>
    <property type="match status" value="1"/>
</dbReference>
<evidence type="ECO:0000313" key="17">
    <source>
        <dbReference type="Proteomes" id="UP000194309"/>
    </source>
</evidence>
<evidence type="ECO:0000256" key="14">
    <source>
        <dbReference type="HAMAP-Rule" id="MF_00180"/>
    </source>
</evidence>
<keyword evidence="9 14" id="KW-0686">Riboflavin biosynthesis</keyword>
<name>A0A1X9SSA1_9BACT</name>
<comment type="pathway">
    <text evidence="4 14 15">Cofactor biosynthesis; riboflavin biosynthesis; 2-hydroxy-3-oxobutyl phosphate from D-ribulose 5-phosphate: step 1/1.</text>
</comment>
<comment type="catalytic activity">
    <reaction evidence="1 14 15">
        <text>D-ribulose 5-phosphate = (2S)-2-hydroxy-3-oxobutyl phosphate + formate + H(+)</text>
        <dbReference type="Rhea" id="RHEA:18457"/>
        <dbReference type="ChEBI" id="CHEBI:15378"/>
        <dbReference type="ChEBI" id="CHEBI:15740"/>
        <dbReference type="ChEBI" id="CHEBI:58121"/>
        <dbReference type="ChEBI" id="CHEBI:58830"/>
        <dbReference type="EC" id="4.1.99.12"/>
    </reaction>
</comment>
<organism evidence="16 17">
    <name type="scientific">Campylobacter devanensis</name>
    <dbReference type="NCBI Taxonomy" id="3161138"/>
    <lineage>
        <taxon>Bacteria</taxon>
        <taxon>Pseudomonadati</taxon>
        <taxon>Campylobacterota</taxon>
        <taxon>Epsilonproteobacteria</taxon>
        <taxon>Campylobacterales</taxon>
        <taxon>Campylobacteraceae</taxon>
        <taxon>Campylobacter</taxon>
    </lineage>
</organism>
<feature type="binding site" evidence="14">
    <location>
        <begin position="139"/>
        <end position="143"/>
    </location>
    <ligand>
        <name>D-ribulose 5-phosphate</name>
        <dbReference type="ChEBI" id="CHEBI:58121"/>
    </ligand>
</feature>
<dbReference type="InterPro" id="IPR017945">
    <property type="entry name" value="DHBP_synth_RibB-like_a/b_dom"/>
</dbReference>
<evidence type="ECO:0000256" key="7">
    <source>
        <dbReference type="ARBA" id="ARBA00012153"/>
    </source>
</evidence>
<dbReference type="SUPFAM" id="SSF142695">
    <property type="entry name" value="RibA-like"/>
    <property type="match status" value="1"/>
</dbReference>
<dbReference type="HAMAP" id="MF_00180">
    <property type="entry name" value="RibB"/>
    <property type="match status" value="1"/>
</dbReference>
<dbReference type="InterPro" id="IPR032677">
    <property type="entry name" value="GTP_cyclohydro_II"/>
</dbReference>
<keyword evidence="10 14" id="KW-0479">Metal-binding</keyword>
<dbReference type="Proteomes" id="UP000194309">
    <property type="component" value="Chromosome"/>
</dbReference>
<feature type="binding site" evidence="14">
    <location>
        <position position="142"/>
    </location>
    <ligand>
        <name>Mg(2+)</name>
        <dbReference type="ChEBI" id="CHEBI:18420"/>
        <label>2</label>
    </ligand>
</feature>
<comment type="similarity">
    <text evidence="5">In the N-terminal section; belongs to the DHBP synthase family.</text>
</comment>
<dbReference type="EC" id="4.1.99.12" evidence="7 14"/>
<accession>A0A1X9SSA1</accession>
<feature type="binding site" evidence="14">
    <location>
        <position position="28"/>
    </location>
    <ligand>
        <name>Mg(2+)</name>
        <dbReference type="ChEBI" id="CHEBI:18420"/>
        <label>2</label>
    </ligand>
</feature>
<dbReference type="PANTHER" id="PTHR21327:SF18">
    <property type="entry name" value="3,4-DIHYDROXY-2-BUTANONE 4-PHOSPHATE SYNTHASE"/>
    <property type="match status" value="1"/>
</dbReference>
<gene>
    <name evidence="16" type="primary">ribAB</name>
    <name evidence="14" type="synonym">ribB</name>
    <name evidence="16" type="ORF">CIGN_0789</name>
</gene>
<evidence type="ECO:0000256" key="1">
    <source>
        <dbReference type="ARBA" id="ARBA00000141"/>
    </source>
</evidence>
<feature type="site" description="Essential for catalytic activity" evidence="14">
    <location>
        <position position="125"/>
    </location>
</feature>
<keyword evidence="13 14" id="KW-0456">Lyase</keyword>
<dbReference type="UniPathway" id="UPA00275">
    <property type="reaction ID" value="UER00399"/>
</dbReference>
<accession>A0A381D8R5</accession>
<proteinExistence type="inferred from homology"/>
<dbReference type="GO" id="GO:0030145">
    <property type="term" value="F:manganese ion binding"/>
    <property type="evidence" value="ECO:0007669"/>
    <property type="project" value="UniProtKB-UniRule"/>
</dbReference>
<keyword evidence="12 14" id="KW-0464">Manganese</keyword>
<feature type="binding site" evidence="14">
    <location>
        <position position="28"/>
    </location>
    <ligand>
        <name>Mg(2+)</name>
        <dbReference type="ChEBI" id="CHEBI:18420"/>
        <label>1</label>
    </ligand>
</feature>
<sequence>MAFERVLQAIDDIKNGKMIVMVDDEDRENEGDIVFAAAFSDVQKVNFMITHARGVLCTPLSKELADKFDLYPMVGTNTSSHETAFTISIDAKKATTGVSAYERDMTIKMLVDSATKADDFVRPGHIFPLIAKSGGVLERTGHTEGSIDLCRLAGLAPVSVICEIVNDDGTMARRDDLEKFCDKFNLNMVSIAEIIEYRLHHEKLISVDELGESQIAGKKAHKYSITDHLGNTHFAFTFGNINTKTNVKFHKIKDDIELLNSYKFNEFLSHIELLDSEGGILIFLAGNEDDSGLIKNYGIGAQILKYFGASDIEILSSSEFKEFVAISGFGLNILGQKSQ</sequence>
<evidence type="ECO:0000256" key="9">
    <source>
        <dbReference type="ARBA" id="ARBA00022619"/>
    </source>
</evidence>
<dbReference type="OrthoDB" id="9793111at2"/>
<dbReference type="InterPro" id="IPR036144">
    <property type="entry name" value="RibA-like_sf"/>
</dbReference>
<protein>
    <recommendedName>
        <fullName evidence="8 14">3,4-dihydroxy-2-butanone 4-phosphate synthase</fullName>
        <shortName evidence="14 15">DHBP synthase</shortName>
        <ecNumber evidence="7 14">4.1.99.12</ecNumber>
    </recommendedName>
</protein>
<dbReference type="Pfam" id="PF00925">
    <property type="entry name" value="GTP_cyclohydro2"/>
    <property type="match status" value="1"/>
</dbReference>
<dbReference type="GO" id="GO:0008686">
    <property type="term" value="F:3,4-dihydroxy-2-butanone-4-phosphate synthase activity"/>
    <property type="evidence" value="ECO:0007669"/>
    <property type="project" value="UniProtKB-UniRule"/>
</dbReference>
<dbReference type="NCBIfam" id="TIGR00506">
    <property type="entry name" value="ribB"/>
    <property type="match status" value="1"/>
</dbReference>
<dbReference type="GO" id="GO:0005829">
    <property type="term" value="C:cytosol"/>
    <property type="evidence" value="ECO:0007669"/>
    <property type="project" value="TreeGrafter"/>
</dbReference>
<dbReference type="STRING" id="1660064.CIGN_0789"/>
<dbReference type="GO" id="GO:0009231">
    <property type="term" value="P:riboflavin biosynthetic process"/>
    <property type="evidence" value="ECO:0007669"/>
    <property type="project" value="UniProtKB-UniRule"/>
</dbReference>
<dbReference type="EMBL" id="CP018788">
    <property type="protein sequence ID" value="ARQ99078.1"/>
    <property type="molecule type" value="Genomic_DNA"/>
</dbReference>
<reference evidence="16 17" key="1">
    <citation type="journal article" date="2017" name="Genome Biol. Evol.">
        <title>Comparative Genomic Analysis Identifies a Campylobacter Clade Deficient in Selenium Metabolism.</title>
        <authorList>
            <person name="Miller W.G."/>
            <person name="Yee E."/>
            <person name="Lopes B.S."/>
            <person name="Chapman M.H."/>
            <person name="Huynh S."/>
            <person name="Bono J.L."/>
            <person name="Parker C.T."/>
            <person name="Strachan N.J.C."/>
            <person name="Forbes K.J."/>
        </authorList>
    </citation>
    <scope>NUCLEOTIDE SEQUENCE [LARGE SCALE GENOMIC DNA]</scope>
    <source>
        <strain evidence="16 17">NCTC 13003</strain>
    </source>
</reference>
<comment type="subunit">
    <text evidence="14 15">Homodimer.</text>
</comment>
<keyword evidence="16" id="KW-0378">Hydrolase</keyword>
<evidence type="ECO:0000256" key="13">
    <source>
        <dbReference type="ARBA" id="ARBA00023239"/>
    </source>
</evidence>
<comment type="similarity">
    <text evidence="6">In the C-terminal section; belongs to the GTP cyclohydrolase II family.</text>
</comment>
<evidence type="ECO:0000256" key="15">
    <source>
        <dbReference type="RuleBase" id="RU003843"/>
    </source>
</evidence>
<keyword evidence="11 14" id="KW-0460">Magnesium</keyword>
<evidence type="ECO:0000256" key="11">
    <source>
        <dbReference type="ARBA" id="ARBA00022842"/>
    </source>
</evidence>
<evidence type="ECO:0000256" key="12">
    <source>
        <dbReference type="ARBA" id="ARBA00023211"/>
    </source>
</evidence>
<dbReference type="InterPro" id="IPR000422">
    <property type="entry name" value="DHBP_synthase_RibB"/>
</dbReference>
<dbReference type="PIRSF" id="PIRSF001259">
    <property type="entry name" value="RibA"/>
    <property type="match status" value="1"/>
</dbReference>
<dbReference type="AlphaFoldDB" id="A0A1X9SSA1"/>
<feature type="binding site" evidence="14">
    <location>
        <begin position="27"/>
        <end position="28"/>
    </location>
    <ligand>
        <name>D-ribulose 5-phosphate</name>
        <dbReference type="ChEBI" id="CHEBI:58121"/>
    </ligand>
</feature>